<name>Q7VD47_PROMA</name>
<dbReference type="HOGENOM" id="CLU_3083521_0_0_3"/>
<evidence type="ECO:0000256" key="1">
    <source>
        <dbReference type="SAM" id="MobiDB-lite"/>
    </source>
</evidence>
<dbReference type="Proteomes" id="UP000001420">
    <property type="component" value="Chromosome"/>
</dbReference>
<organism evidence="2 3">
    <name type="scientific">Prochlorococcus marinus (strain SARG / CCMP1375 / SS120)</name>
    <dbReference type="NCBI Taxonomy" id="167539"/>
    <lineage>
        <taxon>Bacteria</taxon>
        <taxon>Bacillati</taxon>
        <taxon>Cyanobacteriota</taxon>
        <taxon>Cyanophyceae</taxon>
        <taxon>Synechococcales</taxon>
        <taxon>Prochlorococcaceae</taxon>
        <taxon>Prochlorococcus</taxon>
    </lineage>
</organism>
<sequence length="52" mass="5970">MTSTTDSSSINKNDKEPMKGFDDWSLVSDRIRARLKERDISFFANDNLAECI</sequence>
<dbReference type="PATRIC" id="fig|167539.5.peg.550"/>
<dbReference type="EMBL" id="AE017126">
    <property type="protein sequence ID" value="AAP99581.1"/>
    <property type="molecule type" value="Genomic_DNA"/>
</dbReference>
<dbReference type="STRING" id="167539.Pro_0536"/>
<feature type="compositionally biased region" description="Basic and acidic residues" evidence="1">
    <location>
        <begin position="12"/>
        <end position="21"/>
    </location>
</feature>
<dbReference type="AlphaFoldDB" id="Q7VD47"/>
<feature type="region of interest" description="Disordered" evidence="1">
    <location>
        <begin position="1"/>
        <end position="21"/>
    </location>
</feature>
<feature type="compositionally biased region" description="Polar residues" evidence="1">
    <location>
        <begin position="1"/>
        <end position="11"/>
    </location>
</feature>
<accession>Q7VD47</accession>
<protein>
    <submittedName>
        <fullName evidence="2">Uncharacterized protein</fullName>
    </submittedName>
</protein>
<evidence type="ECO:0000313" key="2">
    <source>
        <dbReference type="EMBL" id="AAP99581.1"/>
    </source>
</evidence>
<gene>
    <name evidence="2" type="ordered locus">Pro_0536</name>
</gene>
<keyword evidence="3" id="KW-1185">Reference proteome</keyword>
<evidence type="ECO:0000313" key="3">
    <source>
        <dbReference type="Proteomes" id="UP000001420"/>
    </source>
</evidence>
<proteinExistence type="predicted"/>
<dbReference type="KEGG" id="pma:Pro_0536"/>
<dbReference type="EnsemblBacteria" id="AAP99581">
    <property type="protein sequence ID" value="AAP99581"/>
    <property type="gene ID" value="Pro_0536"/>
</dbReference>
<reference evidence="2 3" key="1">
    <citation type="journal article" date="2003" name="Proc. Natl. Acad. Sci. U.S.A.">
        <title>Genome sequence of the cyanobacterium Prochlorococcus marinus SS120, a nearly minimal oxyphototrophic genome.</title>
        <authorList>
            <person name="Dufresne A."/>
            <person name="Salanoubat M."/>
            <person name="Partensky F."/>
            <person name="Artiguenave F."/>
            <person name="Axmann I.M."/>
            <person name="Barbe V."/>
            <person name="Duprat S."/>
            <person name="Galperin M.Y."/>
            <person name="Koonin E.V."/>
            <person name="Le Gall F."/>
            <person name="Makarova K.S."/>
            <person name="Ostrowski M."/>
            <person name="Oztas S."/>
            <person name="Robert C."/>
            <person name="Rogozin I.B."/>
            <person name="Scanlan D.J."/>
            <person name="Tandeau de Marsac N."/>
            <person name="Weissenbach J."/>
            <person name="Wincker P."/>
            <person name="Wolf Y.I."/>
            <person name="Hess W.R."/>
        </authorList>
    </citation>
    <scope>NUCLEOTIDE SEQUENCE [LARGE SCALE GENOMIC DNA]</scope>
    <source>
        <strain evidence="3">SARG / CCMP1375 / SS120</strain>
    </source>
</reference>